<accession>A0A2J6R2D0</accession>
<feature type="coiled-coil region" evidence="1">
    <location>
        <begin position="79"/>
        <end position="106"/>
    </location>
</feature>
<sequence length="241" mass="27184">MSSFEPTRITVTGTTDFLNQVKGLSEDYTRISQQYNKRRHDVALVFGHAGVEEENVLELVRRATDLRQRVYDRGGSTTEQRERVEFNELEELYQELRKNMNLLDSELKNSFPDGPSSGWAEFQKEVDEVFKPYFQLSTDDHPPRITDFLAQSSVVSPSSQIEQSLPQSPVPGDGEDSVFEIDQDLANYVTPDAVAFLARDNAYRPSHPLHLLNARVPFWVAGTSQHASSTTVSGVDNLETS</sequence>
<protein>
    <submittedName>
        <fullName evidence="2">Uncharacterized protein</fullName>
    </submittedName>
</protein>
<keyword evidence="3" id="KW-1185">Reference proteome</keyword>
<proteinExistence type="predicted"/>
<evidence type="ECO:0000313" key="3">
    <source>
        <dbReference type="Proteomes" id="UP000235786"/>
    </source>
</evidence>
<dbReference type="Proteomes" id="UP000235786">
    <property type="component" value="Unassembled WGS sequence"/>
</dbReference>
<dbReference type="AlphaFoldDB" id="A0A2J6R2D0"/>
<keyword evidence="1" id="KW-0175">Coiled coil</keyword>
<evidence type="ECO:0000256" key="1">
    <source>
        <dbReference type="SAM" id="Coils"/>
    </source>
</evidence>
<organism evidence="2 3">
    <name type="scientific">Hyaloscypha variabilis (strain UAMH 11265 / GT02V1 / F)</name>
    <name type="common">Meliniomyces variabilis</name>
    <dbReference type="NCBI Taxonomy" id="1149755"/>
    <lineage>
        <taxon>Eukaryota</taxon>
        <taxon>Fungi</taxon>
        <taxon>Dikarya</taxon>
        <taxon>Ascomycota</taxon>
        <taxon>Pezizomycotina</taxon>
        <taxon>Leotiomycetes</taxon>
        <taxon>Helotiales</taxon>
        <taxon>Hyaloscyphaceae</taxon>
        <taxon>Hyaloscypha</taxon>
        <taxon>Hyaloscypha variabilis</taxon>
    </lineage>
</organism>
<dbReference type="EMBL" id="KZ613958">
    <property type="protein sequence ID" value="PMD32677.1"/>
    <property type="molecule type" value="Genomic_DNA"/>
</dbReference>
<reference evidence="2 3" key="1">
    <citation type="submission" date="2016-04" db="EMBL/GenBank/DDBJ databases">
        <title>A degradative enzymes factory behind the ericoid mycorrhizal symbiosis.</title>
        <authorList>
            <consortium name="DOE Joint Genome Institute"/>
            <person name="Martino E."/>
            <person name="Morin E."/>
            <person name="Grelet G."/>
            <person name="Kuo A."/>
            <person name="Kohler A."/>
            <person name="Daghino S."/>
            <person name="Barry K."/>
            <person name="Choi C."/>
            <person name="Cichocki N."/>
            <person name="Clum A."/>
            <person name="Copeland A."/>
            <person name="Hainaut M."/>
            <person name="Haridas S."/>
            <person name="Labutti K."/>
            <person name="Lindquist E."/>
            <person name="Lipzen A."/>
            <person name="Khouja H.-R."/>
            <person name="Murat C."/>
            <person name="Ohm R."/>
            <person name="Olson A."/>
            <person name="Spatafora J."/>
            <person name="Veneault-Fourrey C."/>
            <person name="Henrissat B."/>
            <person name="Grigoriev I."/>
            <person name="Martin F."/>
            <person name="Perotto S."/>
        </authorList>
    </citation>
    <scope>NUCLEOTIDE SEQUENCE [LARGE SCALE GENOMIC DNA]</scope>
    <source>
        <strain evidence="2 3">F</strain>
    </source>
</reference>
<evidence type="ECO:0000313" key="2">
    <source>
        <dbReference type="EMBL" id="PMD32677.1"/>
    </source>
</evidence>
<gene>
    <name evidence="2" type="ORF">L207DRAFT_535978</name>
</gene>
<name>A0A2J6R2D0_HYAVF</name>